<evidence type="ECO:0000256" key="1">
    <source>
        <dbReference type="ARBA" id="ARBA00001968"/>
    </source>
</evidence>
<comment type="caution">
    <text evidence="9">The sequence shown here is derived from an EMBL/GenBank/DDBJ whole genome shotgun (WGS) entry which is preliminary data.</text>
</comment>
<evidence type="ECO:0000256" key="5">
    <source>
        <dbReference type="ARBA" id="ARBA00023204"/>
    </source>
</evidence>
<dbReference type="RefSeq" id="WP_133559954.1">
    <property type="nucleotide sequence ID" value="NZ_SNZA01000001.1"/>
</dbReference>
<dbReference type="EMBL" id="SNZA01000001">
    <property type="protein sequence ID" value="TDR15333.1"/>
    <property type="molecule type" value="Genomic_DNA"/>
</dbReference>
<dbReference type="SUPFAM" id="SSF50249">
    <property type="entry name" value="Nucleic acid-binding proteins"/>
    <property type="match status" value="1"/>
</dbReference>
<dbReference type="PANTHER" id="PTHR47810">
    <property type="entry name" value="DNA LIGASE"/>
    <property type="match status" value="1"/>
</dbReference>
<dbReference type="Pfam" id="PF14743">
    <property type="entry name" value="DNA_ligase_OB_2"/>
    <property type="match status" value="1"/>
</dbReference>
<dbReference type="Gene3D" id="3.30.1490.70">
    <property type="match status" value="1"/>
</dbReference>
<evidence type="ECO:0000259" key="8">
    <source>
        <dbReference type="PROSITE" id="PS50160"/>
    </source>
</evidence>
<protein>
    <submittedName>
        <fullName evidence="9">DNA ligase-1</fullName>
    </submittedName>
</protein>
<proteinExistence type="predicted"/>
<feature type="domain" description="ATP-dependent DNA ligase family profile" evidence="8">
    <location>
        <begin position="120"/>
        <end position="222"/>
    </location>
</feature>
<keyword evidence="3" id="KW-0235">DNA replication</keyword>
<evidence type="ECO:0000256" key="3">
    <source>
        <dbReference type="ARBA" id="ARBA00022705"/>
    </source>
</evidence>
<dbReference type="CDD" id="cd07896">
    <property type="entry name" value="Adenylation_kDNA_ligase_like"/>
    <property type="match status" value="1"/>
</dbReference>
<dbReference type="GO" id="GO:0005524">
    <property type="term" value="F:ATP binding"/>
    <property type="evidence" value="ECO:0007669"/>
    <property type="project" value="InterPro"/>
</dbReference>
<dbReference type="InterPro" id="IPR050326">
    <property type="entry name" value="NAD_dep_DNA_ligaseB"/>
</dbReference>
<dbReference type="InterPro" id="IPR029319">
    <property type="entry name" value="DNA_ligase_OB"/>
</dbReference>
<evidence type="ECO:0000256" key="6">
    <source>
        <dbReference type="ARBA" id="ARBA00034003"/>
    </source>
</evidence>
<comment type="cofactor">
    <cofactor evidence="1">
        <name>a divalent metal cation</name>
        <dbReference type="ChEBI" id="CHEBI:60240"/>
    </cofactor>
</comment>
<dbReference type="Gene3D" id="3.30.470.30">
    <property type="entry name" value="DNA ligase/mRNA capping enzyme"/>
    <property type="match status" value="1"/>
</dbReference>
<keyword evidence="2 9" id="KW-0436">Ligase</keyword>
<dbReference type="GO" id="GO:0003910">
    <property type="term" value="F:DNA ligase (ATP) activity"/>
    <property type="evidence" value="ECO:0007669"/>
    <property type="project" value="UniProtKB-EC"/>
</dbReference>
<dbReference type="Gene3D" id="2.40.50.140">
    <property type="entry name" value="Nucleic acid-binding proteins"/>
    <property type="match status" value="1"/>
</dbReference>
<name>A0A4R6XE83_9GAMM</name>
<dbReference type="InterPro" id="IPR012340">
    <property type="entry name" value="NA-bd_OB-fold"/>
</dbReference>
<keyword evidence="7" id="KW-0732">Signal</keyword>
<dbReference type="GO" id="GO:0006310">
    <property type="term" value="P:DNA recombination"/>
    <property type="evidence" value="ECO:0007669"/>
    <property type="project" value="InterPro"/>
</dbReference>
<feature type="chain" id="PRO_5020820285" evidence="7">
    <location>
        <begin position="19"/>
        <end position="279"/>
    </location>
</feature>
<gene>
    <name evidence="9" type="ORF">C8D85_0696</name>
</gene>
<dbReference type="OrthoDB" id="9782700at2"/>
<comment type="catalytic activity">
    <reaction evidence="6">
        <text>ATP + (deoxyribonucleotide)n-3'-hydroxyl + 5'-phospho-(deoxyribonucleotide)m = (deoxyribonucleotide)n+m + AMP + diphosphate.</text>
        <dbReference type="EC" id="6.5.1.1"/>
    </reaction>
</comment>
<evidence type="ECO:0000256" key="4">
    <source>
        <dbReference type="ARBA" id="ARBA00022763"/>
    </source>
</evidence>
<dbReference type="CDD" id="cd08041">
    <property type="entry name" value="OBF_kDNA_ligase_like"/>
    <property type="match status" value="1"/>
</dbReference>
<dbReference type="Proteomes" id="UP000295729">
    <property type="component" value="Unassembled WGS sequence"/>
</dbReference>
<keyword evidence="10" id="KW-1185">Reference proteome</keyword>
<dbReference type="InterPro" id="IPR012310">
    <property type="entry name" value="DNA_ligase_ATP-dep_cent"/>
</dbReference>
<sequence>MKLCVATWLFAFFTSANAQEVQLATRYDGENVQDYLVSEKLDGIRGIWDGEALRTRQGQKLNPPDWFVSGWPKVWLDGELWAGRNQFGAVQNTVLDTIPNHEQWREIRYMVFDAPDNFSTFEQRVKRYQALVSDSDSAYIQAVDQFTVDSAEQLYDQLDAMVALGAEGLMLHRKTALFRSGRSDALLKVKKYQDAEAKVVDHVPGQGKYSGQLGALLVELADGKRFKIGTGFSDQERAQPPEIGVFITFRYQGLTSTGLPRFASYQRIRQGPFEFRVPQ</sequence>
<dbReference type="NCBIfam" id="NF006592">
    <property type="entry name" value="PRK09125.1"/>
    <property type="match status" value="1"/>
</dbReference>
<feature type="signal peptide" evidence="7">
    <location>
        <begin position="1"/>
        <end position="18"/>
    </location>
</feature>
<evidence type="ECO:0000256" key="7">
    <source>
        <dbReference type="SAM" id="SignalP"/>
    </source>
</evidence>
<dbReference type="AlphaFoldDB" id="A0A4R6XE83"/>
<evidence type="ECO:0000256" key="2">
    <source>
        <dbReference type="ARBA" id="ARBA00022598"/>
    </source>
</evidence>
<evidence type="ECO:0000313" key="9">
    <source>
        <dbReference type="EMBL" id="TDR15333.1"/>
    </source>
</evidence>
<dbReference type="SUPFAM" id="SSF56091">
    <property type="entry name" value="DNA ligase/mRNA capping enzyme, catalytic domain"/>
    <property type="match status" value="1"/>
</dbReference>
<dbReference type="GO" id="GO:0006281">
    <property type="term" value="P:DNA repair"/>
    <property type="evidence" value="ECO:0007669"/>
    <property type="project" value="UniProtKB-KW"/>
</dbReference>
<reference evidence="9 10" key="1">
    <citation type="submission" date="2019-03" db="EMBL/GenBank/DDBJ databases">
        <title>Genomic Encyclopedia of Type Strains, Phase IV (KMG-IV): sequencing the most valuable type-strain genomes for metagenomic binning, comparative biology and taxonomic classification.</title>
        <authorList>
            <person name="Goeker M."/>
        </authorList>
    </citation>
    <scope>NUCLEOTIDE SEQUENCE [LARGE SCALE GENOMIC DNA]</scope>
    <source>
        <strain evidence="9 10">DSM 5604</strain>
    </source>
</reference>
<dbReference type="PROSITE" id="PS50160">
    <property type="entry name" value="DNA_LIGASE_A3"/>
    <property type="match status" value="1"/>
</dbReference>
<keyword evidence="4" id="KW-0227">DNA damage</keyword>
<evidence type="ECO:0000313" key="10">
    <source>
        <dbReference type="Proteomes" id="UP000295729"/>
    </source>
</evidence>
<keyword evidence="5" id="KW-0234">DNA repair</keyword>
<dbReference type="GO" id="GO:0006260">
    <property type="term" value="P:DNA replication"/>
    <property type="evidence" value="ECO:0007669"/>
    <property type="project" value="UniProtKB-KW"/>
</dbReference>
<organism evidence="9 10">
    <name type="scientific">Marinomonas communis</name>
    <dbReference type="NCBI Taxonomy" id="28254"/>
    <lineage>
        <taxon>Bacteria</taxon>
        <taxon>Pseudomonadati</taxon>
        <taxon>Pseudomonadota</taxon>
        <taxon>Gammaproteobacteria</taxon>
        <taxon>Oceanospirillales</taxon>
        <taxon>Oceanospirillaceae</taxon>
        <taxon>Marinomonas</taxon>
    </lineage>
</organism>
<dbReference type="PANTHER" id="PTHR47810:SF1">
    <property type="entry name" value="DNA LIGASE B"/>
    <property type="match status" value="1"/>
</dbReference>
<accession>A0A4R6XE83</accession>